<dbReference type="AlphaFoldDB" id="A0A3Y5ZDM8"/>
<name>A0A3Y5ZDM8_SALSE</name>
<dbReference type="EMBL" id="AALOES010000002">
    <property type="protein sequence ID" value="EDB6604668.1"/>
    <property type="molecule type" value="Genomic_DNA"/>
</dbReference>
<gene>
    <name evidence="1" type="ORF">AHQ84_01525</name>
    <name evidence="4" type="ORF">AIU08_09020</name>
    <name evidence="3" type="ORF">G2831_11540</name>
    <name evidence="2" type="ORF">G2906_04210</name>
</gene>
<proteinExistence type="predicted"/>
<dbReference type="InterPro" id="IPR021815">
    <property type="entry name" value="TsiV"/>
</dbReference>
<reference evidence="1" key="2">
    <citation type="submission" date="2018-07" db="EMBL/GenBank/DDBJ databases">
        <authorList>
            <consortium name="GenomeTrakr network: Whole genome sequencing for foodborne pathogen traceback"/>
        </authorList>
    </citation>
    <scope>NUCLEOTIDE SEQUENCE</scope>
    <source>
        <strain evidence="4">CFSAN001066</strain>
        <strain evidence="1">FDA00000128</strain>
    </source>
</reference>
<dbReference type="EMBL" id="CP074591">
    <property type="protein sequence ID" value="QVP34792.1"/>
    <property type="molecule type" value="Genomic_DNA"/>
</dbReference>
<dbReference type="EMBL" id="DAAQVQ010000007">
    <property type="protein sequence ID" value="HAE1058700.1"/>
    <property type="molecule type" value="Genomic_DNA"/>
</dbReference>
<organism evidence="2">
    <name type="scientific">Salmonella senftenberg</name>
    <dbReference type="NCBI Taxonomy" id="28150"/>
    <lineage>
        <taxon>Bacteria</taxon>
        <taxon>Pseudomonadati</taxon>
        <taxon>Pseudomonadota</taxon>
        <taxon>Gammaproteobacteria</taxon>
        <taxon>Enterobacterales</taxon>
        <taxon>Enterobacteriaceae</taxon>
        <taxon>Salmonella</taxon>
    </lineage>
</organism>
<sequence length="310" mass="35936">MCNENEFLFNSDYLNRFFPKDSDGYNISQLVYYFVFFFPDGYKSEYRNKVIAVSEEYWSLCGSELKWMTDPYSLHWKKIPGDYDFAKWRSAYPEGDWCWQMIFHSGRVKYESPQYCIDGLGNSTQTYNTSHLYLCVPVIWFSDHPEKHPIQIYLRWAEMLKARHGTSGIGVFPAYDMTKRGQSAVLTRTLSRYFPGIEICDCSQAISAGSGILSPNWLNLLDDEYLKALGGYDNVLKNLQGSNARIYKYDGGVIISASEHPQLCGNGEPLTVPEDYRIISRMLKPIRSEQLFGFWGVDTGHSLEWRERMD</sequence>
<evidence type="ECO:0000313" key="1">
    <source>
        <dbReference type="EMBL" id="EDB6604668.1"/>
    </source>
</evidence>
<dbReference type="RefSeq" id="WP_064043687.1">
    <property type="nucleotide sequence ID" value="NZ_AP019692.1"/>
</dbReference>
<protein>
    <submittedName>
        <fullName evidence="2">DUF3396 domain-containing protein</fullName>
    </submittedName>
</protein>
<dbReference type="EMBL" id="DAAQUF010000001">
    <property type="protein sequence ID" value="HAE0888445.1"/>
    <property type="molecule type" value="Genomic_DNA"/>
</dbReference>
<evidence type="ECO:0000313" key="4">
    <source>
        <dbReference type="EMBL" id="QVP34792.1"/>
    </source>
</evidence>
<evidence type="ECO:0000313" key="3">
    <source>
        <dbReference type="EMBL" id="HAE1058700.1"/>
    </source>
</evidence>
<evidence type="ECO:0000313" key="2">
    <source>
        <dbReference type="EMBL" id="HAE0888445.1"/>
    </source>
</evidence>
<reference evidence="2" key="1">
    <citation type="journal article" date="2018" name="Genome Biol.">
        <title>SKESA: strategic k-mer extension for scrupulous assemblies.</title>
        <authorList>
            <person name="Souvorov A."/>
            <person name="Agarwala R."/>
            <person name="Lipman D.J."/>
        </authorList>
    </citation>
    <scope>NUCLEOTIDE SEQUENCE</scope>
    <source>
        <strain evidence="2">Salmonella enterica</strain>
    </source>
</reference>
<dbReference type="Pfam" id="PF11876">
    <property type="entry name" value="TsiV"/>
    <property type="match status" value="1"/>
</dbReference>
<reference evidence="2" key="3">
    <citation type="submission" date="2019-04" db="EMBL/GenBank/DDBJ databases">
        <authorList>
            <consortium name="NCBI Pathogen Detection Project"/>
        </authorList>
    </citation>
    <scope>NUCLEOTIDE SEQUENCE</scope>
    <source>
        <strain evidence="2">Salmonella enterica</strain>
    </source>
</reference>
<reference evidence="4" key="4">
    <citation type="submission" date="2021-05" db="EMBL/GenBank/DDBJ databases">
        <title>Whole genome PacBio Sequel sequence of Salmonella enterica subsp. enterica.</title>
        <authorList>
            <person name="Hoffmann M."/>
            <person name="Balkey M."/>
            <person name="Luo Y."/>
        </authorList>
    </citation>
    <scope>NUCLEOTIDE SEQUENCE</scope>
    <source>
        <strain evidence="4">CFSAN001066</strain>
    </source>
</reference>
<accession>A0A3Y5ZDM8</accession>